<keyword evidence="2" id="KW-1185">Reference proteome</keyword>
<accession>A0ACC2Q180</accession>
<sequence>MDPVDIRRLAGFWALGLSNVDAEPILGILPTDKSKYPYIVGIAVENINGIVGDHICTGTLISGWHVLTAAKCTEISHGNNLVVNVRESTEGGVNFKTIPISTYQTFPQWYKDKHQEVITQLERSNVAILTLSRYIDVKPLRTKSRRKSESESKYAFLGWGHIKHSIEPKFPQKTFLTTLSNKDCEAQARTILPQSTKFTVPFGLVCATTKSGAMLANGDFGGPVFSSSDKHLRVVMGIVTRRVAMIDEDHIDPRQPALILPLDEFREFILDVVKTHN</sequence>
<reference evidence="1" key="1">
    <citation type="submission" date="2023-04" db="EMBL/GenBank/DDBJ databases">
        <title>A chromosome-level genome assembly of the parasitoid wasp Eretmocerus hayati.</title>
        <authorList>
            <person name="Zhong Y."/>
            <person name="Liu S."/>
            <person name="Liu Y."/>
        </authorList>
    </citation>
    <scope>NUCLEOTIDE SEQUENCE</scope>
    <source>
        <strain evidence="1">ZJU_SS_LIU_2023</strain>
    </source>
</reference>
<protein>
    <submittedName>
        <fullName evidence="1">Uncharacterized protein</fullName>
    </submittedName>
</protein>
<organism evidence="1 2">
    <name type="scientific">Eretmocerus hayati</name>
    <dbReference type="NCBI Taxonomy" id="131215"/>
    <lineage>
        <taxon>Eukaryota</taxon>
        <taxon>Metazoa</taxon>
        <taxon>Ecdysozoa</taxon>
        <taxon>Arthropoda</taxon>
        <taxon>Hexapoda</taxon>
        <taxon>Insecta</taxon>
        <taxon>Pterygota</taxon>
        <taxon>Neoptera</taxon>
        <taxon>Endopterygota</taxon>
        <taxon>Hymenoptera</taxon>
        <taxon>Apocrita</taxon>
        <taxon>Proctotrupomorpha</taxon>
        <taxon>Chalcidoidea</taxon>
        <taxon>Aphelinidae</taxon>
        <taxon>Aphelininae</taxon>
        <taxon>Eretmocerus</taxon>
    </lineage>
</organism>
<gene>
    <name evidence="1" type="ORF">QAD02_023604</name>
</gene>
<comment type="caution">
    <text evidence="1">The sequence shown here is derived from an EMBL/GenBank/DDBJ whole genome shotgun (WGS) entry which is preliminary data.</text>
</comment>
<dbReference type="Proteomes" id="UP001239111">
    <property type="component" value="Chromosome 1"/>
</dbReference>
<dbReference type="EMBL" id="CM056741">
    <property type="protein sequence ID" value="KAJ8687810.1"/>
    <property type="molecule type" value="Genomic_DNA"/>
</dbReference>
<evidence type="ECO:0000313" key="2">
    <source>
        <dbReference type="Proteomes" id="UP001239111"/>
    </source>
</evidence>
<proteinExistence type="predicted"/>
<evidence type="ECO:0000313" key="1">
    <source>
        <dbReference type="EMBL" id="KAJ8687810.1"/>
    </source>
</evidence>
<name>A0ACC2Q180_9HYME</name>